<keyword evidence="4" id="KW-0808">Transferase</keyword>
<evidence type="ECO:0000256" key="3">
    <source>
        <dbReference type="ARBA" id="ARBA00022478"/>
    </source>
</evidence>
<evidence type="ECO:0000256" key="2">
    <source>
        <dbReference type="ARBA" id="ARBA00012418"/>
    </source>
</evidence>
<keyword evidence="3" id="KW-0240">DNA-directed RNA polymerase</keyword>
<keyword evidence="10" id="KW-1185">Reference proteome</keyword>
<gene>
    <name evidence="9" type="ORF">RIVERRIDER_21</name>
</gene>
<evidence type="ECO:0000313" key="10">
    <source>
        <dbReference type="Proteomes" id="UP000241502"/>
    </source>
</evidence>
<name>A0A2P1JUV2_9CAUD</name>
<comment type="catalytic activity">
    <reaction evidence="7">
        <text>RNA(n) + a ribonucleoside 5'-triphosphate = RNA(n+1) + diphosphate</text>
        <dbReference type="Rhea" id="RHEA:21248"/>
        <dbReference type="Rhea" id="RHEA-COMP:14527"/>
        <dbReference type="Rhea" id="RHEA-COMP:17342"/>
        <dbReference type="ChEBI" id="CHEBI:33019"/>
        <dbReference type="ChEBI" id="CHEBI:61557"/>
        <dbReference type="ChEBI" id="CHEBI:140395"/>
        <dbReference type="EC" id="2.7.7.6"/>
    </reaction>
</comment>
<dbReference type="Gene3D" id="1.10.287.280">
    <property type="match status" value="1"/>
</dbReference>
<evidence type="ECO:0000256" key="1">
    <source>
        <dbReference type="ARBA" id="ARBA00009493"/>
    </source>
</evidence>
<evidence type="ECO:0000256" key="4">
    <source>
        <dbReference type="ARBA" id="ARBA00022679"/>
    </source>
</evidence>
<evidence type="ECO:0000256" key="6">
    <source>
        <dbReference type="ARBA" id="ARBA00023163"/>
    </source>
</evidence>
<dbReference type="InterPro" id="IPR002092">
    <property type="entry name" value="DNA-dir_Rpol_phage-type"/>
</dbReference>
<evidence type="ECO:0000313" key="9">
    <source>
        <dbReference type="EMBL" id="AVO23109.1"/>
    </source>
</evidence>
<dbReference type="SUPFAM" id="SSF56672">
    <property type="entry name" value="DNA/RNA polymerases"/>
    <property type="match status" value="1"/>
</dbReference>
<organism evidence="9 10">
    <name type="scientific">Xanthomonas phage RiverRider</name>
    <dbReference type="NCBI Taxonomy" id="2108116"/>
    <lineage>
        <taxon>Viruses</taxon>
        <taxon>Duplodnaviria</taxon>
        <taxon>Heunggongvirae</taxon>
        <taxon>Uroviricota</taxon>
        <taxon>Caudoviricetes</taxon>
        <taxon>Schitoviridae</taxon>
        <taxon>Riverridervirus</taxon>
        <taxon>Riverridervirus riverrider</taxon>
    </lineage>
</organism>
<dbReference type="EC" id="2.7.7.6" evidence="2"/>
<dbReference type="InterPro" id="IPR046950">
    <property type="entry name" value="DNA-dir_Rpol_C_phage-type"/>
</dbReference>
<accession>A0A2P1JUV2</accession>
<dbReference type="InterPro" id="IPR043502">
    <property type="entry name" value="DNA/RNA_pol_sf"/>
</dbReference>
<dbReference type="EMBL" id="MG983743">
    <property type="protein sequence ID" value="AVO23109.1"/>
    <property type="molecule type" value="Genomic_DNA"/>
</dbReference>
<protein>
    <recommendedName>
        <fullName evidence="2">DNA-directed RNA polymerase</fullName>
        <ecNumber evidence="2">2.7.7.6</ecNumber>
    </recommendedName>
</protein>
<keyword evidence="6" id="KW-0804">Transcription</keyword>
<feature type="domain" description="DNA-directed RNA polymerase C-terminal" evidence="8">
    <location>
        <begin position="6"/>
        <end position="153"/>
    </location>
</feature>
<dbReference type="GO" id="GO:0006351">
    <property type="term" value="P:DNA-templated transcription"/>
    <property type="evidence" value="ECO:0007669"/>
    <property type="project" value="InterPro"/>
</dbReference>
<proteinExistence type="inferred from homology"/>
<dbReference type="Pfam" id="PF00940">
    <property type="entry name" value="RNA_pol"/>
    <property type="match status" value="1"/>
</dbReference>
<evidence type="ECO:0000256" key="5">
    <source>
        <dbReference type="ARBA" id="ARBA00022695"/>
    </source>
</evidence>
<keyword evidence="5" id="KW-0548">Nucleotidyltransferase</keyword>
<dbReference type="GO" id="GO:0003677">
    <property type="term" value="F:DNA binding"/>
    <property type="evidence" value="ECO:0007669"/>
    <property type="project" value="InterPro"/>
</dbReference>
<evidence type="ECO:0000256" key="7">
    <source>
        <dbReference type="ARBA" id="ARBA00048552"/>
    </source>
</evidence>
<evidence type="ECO:0000259" key="8">
    <source>
        <dbReference type="Pfam" id="PF00940"/>
    </source>
</evidence>
<dbReference type="GO" id="GO:0000428">
    <property type="term" value="C:DNA-directed RNA polymerase complex"/>
    <property type="evidence" value="ECO:0007669"/>
    <property type="project" value="UniProtKB-KW"/>
</dbReference>
<dbReference type="Proteomes" id="UP000241502">
    <property type="component" value="Segment"/>
</dbReference>
<dbReference type="GO" id="GO:0003899">
    <property type="term" value="F:DNA-directed RNA polymerase activity"/>
    <property type="evidence" value="ECO:0007669"/>
    <property type="project" value="UniProtKB-EC"/>
</dbReference>
<reference evidence="9" key="1">
    <citation type="submission" date="2018-02" db="EMBL/GenBank/DDBJ databases">
        <authorList>
            <person name="Miller M."/>
            <person name="Deiulio A."/>
            <person name="Douthitt C."/>
            <person name="McMahon J."/>
            <person name="Holland C."/>
            <person name="Wiersma-Koch H."/>
            <person name="Turechek W."/>
            <person name="D'Elia T."/>
        </authorList>
    </citation>
    <scope>NUCLEOTIDE SEQUENCE [LARGE SCALE GENOMIC DNA]</scope>
</reference>
<sequence length="408" mass="46639">MQKFTGKQYLQIDLANNFGLDKKTWDERLSWFAENQHNINALLSQADEPALFFAGLKAWDSFLRKEPSGYMISLDATSSGLQILACLTGDRAAAQLCNVVDFSEDAVTQRRDGYTVIYEAMVENLKSIGVYAGGIERDDCKQAIMTALYGSEAMPKQVFGEGVQLRVFYQTMKQFAPGAWDLNDFFRHGCWNPEAYSNDWVLPDNFHVHVKVMDTIKEVVQFHNKPYDTFYRVNQPMEEGRSIGANVTHSLDGMIVREMVRRCSYDMDQVIKVINAIDDPELDTESGPNAEMVIKLWDHYEKSGFLSVRILDYLDRDTVHYVNTDVIMDLIHTLPNKPFEVIAVHDCFRCLPNYGNDLRQQYNQILSDIARSNMLSFILTQLLGVPTKIGKLDSDMWKDVLHAEYALS</sequence>
<dbReference type="PROSITE" id="PS00489">
    <property type="entry name" value="RNA_POL_PHAGE_2"/>
    <property type="match status" value="1"/>
</dbReference>
<comment type="similarity">
    <text evidence="1">Belongs to the phage and mitochondrial RNA polymerase family.</text>
</comment>